<dbReference type="Pfam" id="PF05949">
    <property type="entry name" value="DUF881"/>
    <property type="match status" value="1"/>
</dbReference>
<dbReference type="AlphaFoldDB" id="A0A133NP22"/>
<dbReference type="PANTHER" id="PTHR37313:SF4">
    <property type="entry name" value="CONSERVED MEMBRANE PROTEIN-RELATED"/>
    <property type="match status" value="1"/>
</dbReference>
<feature type="transmembrane region" description="Helical" evidence="3">
    <location>
        <begin position="16"/>
        <end position="35"/>
    </location>
</feature>
<dbReference type="PATRIC" id="fig|2702.99.peg.795"/>
<feature type="coiled-coil region" evidence="2">
    <location>
        <begin position="54"/>
        <end position="81"/>
    </location>
</feature>
<protein>
    <recommendedName>
        <fullName evidence="6">DUF881 domain-containing protein</fullName>
    </recommendedName>
</protein>
<sequence>MSIMAKQTGKHGAKKSLLGSVAVALAICFTGYLFITNLRINRTAFVTSDTGQMVERNSQRAKDLREDVKELDSKVNLLNKTLTSTSNGSESSDDTGTSTMLPAIQGPGITVTLNDSPLWKTAVNGSGSSSNINDYVIHQQDIEAVVNALWRGGAEAMTIQGQRVLFNSAVVCIGNVLMLQGHQYSPPYRISAIGSVENMLEALDDSPAIQTYKDYVSTFGLGWKVEKRGNLKFLESSALLQPLRFASVPKDADFIGNIPQHHSTRQ</sequence>
<keyword evidence="3" id="KW-0812">Transmembrane</keyword>
<proteinExistence type="inferred from homology"/>
<dbReference type="GO" id="GO:0005886">
    <property type="term" value="C:plasma membrane"/>
    <property type="evidence" value="ECO:0007669"/>
    <property type="project" value="TreeGrafter"/>
</dbReference>
<evidence type="ECO:0000256" key="2">
    <source>
        <dbReference type="SAM" id="Coils"/>
    </source>
</evidence>
<evidence type="ECO:0000256" key="1">
    <source>
        <dbReference type="ARBA" id="ARBA00009108"/>
    </source>
</evidence>
<comment type="caution">
    <text evidence="4">The sequence shown here is derived from an EMBL/GenBank/DDBJ whole genome shotgun (WGS) entry which is preliminary data.</text>
</comment>
<keyword evidence="3" id="KW-0472">Membrane</keyword>
<dbReference type="Gene3D" id="3.30.70.1880">
    <property type="entry name" value="Protein of unknown function DUF881"/>
    <property type="match status" value="1"/>
</dbReference>
<dbReference type="PANTHER" id="PTHR37313">
    <property type="entry name" value="UPF0749 PROTEIN RV1825"/>
    <property type="match status" value="1"/>
</dbReference>
<evidence type="ECO:0008006" key="6">
    <source>
        <dbReference type="Google" id="ProtNLM"/>
    </source>
</evidence>
<dbReference type="Proteomes" id="UP000070558">
    <property type="component" value="Unassembled WGS sequence"/>
</dbReference>
<dbReference type="EMBL" id="LRQA01000040">
    <property type="protein sequence ID" value="KXA18027.1"/>
    <property type="molecule type" value="Genomic_DNA"/>
</dbReference>
<accession>A0A133NP22</accession>
<comment type="similarity">
    <text evidence="1">Belongs to the UPF0749 family.</text>
</comment>
<evidence type="ECO:0000256" key="3">
    <source>
        <dbReference type="SAM" id="Phobius"/>
    </source>
</evidence>
<keyword evidence="2" id="KW-0175">Coiled coil</keyword>
<name>A0A133NP22_GARVA</name>
<organism evidence="4 5">
    <name type="scientific">Gardnerella vaginalis</name>
    <dbReference type="NCBI Taxonomy" id="2702"/>
    <lineage>
        <taxon>Bacteria</taxon>
        <taxon>Bacillati</taxon>
        <taxon>Actinomycetota</taxon>
        <taxon>Actinomycetes</taxon>
        <taxon>Bifidobacteriales</taxon>
        <taxon>Bifidobacteriaceae</taxon>
        <taxon>Gardnerella</taxon>
    </lineage>
</organism>
<gene>
    <name evidence="4" type="ORF">HMPREF3216_00814</name>
</gene>
<dbReference type="InterPro" id="IPR010273">
    <property type="entry name" value="DUF881"/>
</dbReference>
<reference evidence="4 5" key="1">
    <citation type="submission" date="2016-01" db="EMBL/GenBank/DDBJ databases">
        <authorList>
            <person name="Oliw E.H."/>
        </authorList>
    </citation>
    <scope>NUCLEOTIDE SEQUENCE [LARGE SCALE GENOMIC DNA]</scope>
    <source>
        <strain evidence="4 5">GED7760B</strain>
    </source>
</reference>
<evidence type="ECO:0000313" key="4">
    <source>
        <dbReference type="EMBL" id="KXA18027.1"/>
    </source>
</evidence>
<keyword evidence="3" id="KW-1133">Transmembrane helix</keyword>
<evidence type="ECO:0000313" key="5">
    <source>
        <dbReference type="Proteomes" id="UP000070558"/>
    </source>
</evidence>